<dbReference type="RefSeq" id="WP_207164541.1">
    <property type="nucleotide sequence ID" value="NZ_CP071382.1"/>
</dbReference>
<keyword evidence="3" id="KW-1185">Reference proteome</keyword>
<protein>
    <recommendedName>
        <fullName evidence="4">Lipoprotein</fullName>
    </recommendedName>
</protein>
<evidence type="ECO:0008006" key="4">
    <source>
        <dbReference type="Google" id="ProtNLM"/>
    </source>
</evidence>
<dbReference type="PROSITE" id="PS51257">
    <property type="entry name" value="PROKAR_LIPOPROTEIN"/>
    <property type="match status" value="1"/>
</dbReference>
<name>A0ABX7Q5Q8_9BACT</name>
<keyword evidence="1" id="KW-0732">Signal</keyword>
<dbReference type="EMBL" id="CP071382">
    <property type="protein sequence ID" value="QSV46762.1"/>
    <property type="molecule type" value="Genomic_DNA"/>
</dbReference>
<reference evidence="2 3" key="1">
    <citation type="submission" date="2021-03" db="EMBL/GenBank/DDBJ databases">
        <title>Geobacter metallireducens gen. nov. sp. nov., a microorganism capable of coupling the complete oxidation of organic compounds to the reduction of iron and other metals.</title>
        <authorList>
            <person name="Li Y."/>
        </authorList>
    </citation>
    <scope>NUCLEOTIDE SEQUENCE [LARGE SCALE GENOMIC DNA]</scope>
    <source>
        <strain evidence="2 3">Jerry-YX</strain>
    </source>
</reference>
<dbReference type="Proteomes" id="UP000663651">
    <property type="component" value="Chromosome"/>
</dbReference>
<sequence>MQYRSVMVALLCIVLGGCASSNRSWTAIYNATIDGVTGTAKVSAASDRVLMKFQSPRKTSVSILRYDKGVAWLLAPNMGIYREIPLSALHKEFPLFFDPSIQIVRTELGKEPLDGREAMKYAAEITQNGTTFKGFLWEAIPPLPVPLRWQDERGQTATWEDVVVGPLSPALFEIPDSYKAAVTPDMAHADTAPSKQKVN</sequence>
<feature type="signal peptide" evidence="1">
    <location>
        <begin position="1"/>
        <end position="19"/>
    </location>
</feature>
<accession>A0ABX7Q5Q8</accession>
<gene>
    <name evidence="2" type="ORF">JZM60_05695</name>
</gene>
<evidence type="ECO:0000313" key="2">
    <source>
        <dbReference type="EMBL" id="QSV46762.1"/>
    </source>
</evidence>
<proteinExistence type="predicted"/>
<evidence type="ECO:0000313" key="3">
    <source>
        <dbReference type="Proteomes" id="UP000663651"/>
    </source>
</evidence>
<feature type="chain" id="PRO_5045226445" description="Lipoprotein" evidence="1">
    <location>
        <begin position="20"/>
        <end position="199"/>
    </location>
</feature>
<evidence type="ECO:0000256" key="1">
    <source>
        <dbReference type="SAM" id="SignalP"/>
    </source>
</evidence>
<organism evidence="2 3">
    <name type="scientific">Geobacter benzoatilyticus</name>
    <dbReference type="NCBI Taxonomy" id="2815309"/>
    <lineage>
        <taxon>Bacteria</taxon>
        <taxon>Pseudomonadati</taxon>
        <taxon>Thermodesulfobacteriota</taxon>
        <taxon>Desulfuromonadia</taxon>
        <taxon>Geobacterales</taxon>
        <taxon>Geobacteraceae</taxon>
        <taxon>Geobacter</taxon>
    </lineage>
</organism>